<dbReference type="PANTHER" id="PTHR11012:SF30">
    <property type="entry name" value="PROTEIN KINASE-LIKE DOMAIN-CONTAINING"/>
    <property type="match status" value="1"/>
</dbReference>
<dbReference type="VEuPathDB" id="VectorBase:PPAI003651"/>
<dbReference type="Proteomes" id="UP000092462">
    <property type="component" value="Unassembled WGS sequence"/>
</dbReference>
<evidence type="ECO:0000313" key="3">
    <source>
        <dbReference type="Proteomes" id="UP000092462"/>
    </source>
</evidence>
<dbReference type="EMBL" id="AJVK01032945">
    <property type="status" value="NOT_ANNOTATED_CDS"/>
    <property type="molecule type" value="Genomic_DNA"/>
</dbReference>
<dbReference type="Pfam" id="PF02958">
    <property type="entry name" value="EcKL"/>
    <property type="match status" value="1"/>
</dbReference>
<dbReference type="AlphaFoldDB" id="A0A1B0D7X8"/>
<dbReference type="EnsemblMetazoa" id="PPAI003651-RA">
    <property type="protein sequence ID" value="PPAI003651-PA"/>
    <property type="gene ID" value="PPAI003651"/>
</dbReference>
<dbReference type="Gene3D" id="3.90.1200.10">
    <property type="match status" value="1"/>
</dbReference>
<dbReference type="PANTHER" id="PTHR11012">
    <property type="entry name" value="PROTEIN KINASE-LIKE DOMAIN-CONTAINING"/>
    <property type="match status" value="1"/>
</dbReference>
<dbReference type="InterPro" id="IPR011009">
    <property type="entry name" value="Kinase-like_dom_sf"/>
</dbReference>
<accession>A0A1B0D7X8</accession>
<dbReference type="InterPro" id="IPR015897">
    <property type="entry name" value="CHK_kinase-like"/>
</dbReference>
<dbReference type="SUPFAM" id="SSF56112">
    <property type="entry name" value="Protein kinase-like (PK-like)"/>
    <property type="match status" value="1"/>
</dbReference>
<proteinExistence type="predicted"/>
<evidence type="ECO:0000313" key="2">
    <source>
        <dbReference type="EnsemblMetazoa" id="PPAI003651-PA"/>
    </source>
</evidence>
<dbReference type="VEuPathDB" id="VectorBase:PPAPM1_009963"/>
<organism evidence="2 3">
    <name type="scientific">Phlebotomus papatasi</name>
    <name type="common">Sandfly</name>
    <dbReference type="NCBI Taxonomy" id="29031"/>
    <lineage>
        <taxon>Eukaryota</taxon>
        <taxon>Metazoa</taxon>
        <taxon>Ecdysozoa</taxon>
        <taxon>Arthropoda</taxon>
        <taxon>Hexapoda</taxon>
        <taxon>Insecta</taxon>
        <taxon>Pterygota</taxon>
        <taxon>Neoptera</taxon>
        <taxon>Endopterygota</taxon>
        <taxon>Diptera</taxon>
        <taxon>Nematocera</taxon>
        <taxon>Psychodoidea</taxon>
        <taxon>Psychodidae</taxon>
        <taxon>Phlebotomus</taxon>
        <taxon>Phlebotomus</taxon>
    </lineage>
</organism>
<name>A0A1B0D7X8_PHLPP</name>
<feature type="domain" description="CHK kinase-like" evidence="1">
    <location>
        <begin position="67"/>
        <end position="265"/>
    </location>
</feature>
<dbReference type="InterPro" id="IPR004119">
    <property type="entry name" value="EcKL"/>
</dbReference>
<dbReference type="SMART" id="SM00587">
    <property type="entry name" value="CHK"/>
    <property type="match status" value="1"/>
</dbReference>
<reference evidence="2" key="1">
    <citation type="submission" date="2022-08" db="UniProtKB">
        <authorList>
            <consortium name="EnsemblMetazoa"/>
        </authorList>
    </citation>
    <scope>IDENTIFICATION</scope>
    <source>
        <strain evidence="2">Israel</strain>
    </source>
</reference>
<evidence type="ECO:0000259" key="1">
    <source>
        <dbReference type="SMART" id="SM00587"/>
    </source>
</evidence>
<protein>
    <recommendedName>
        <fullName evidence="1">CHK kinase-like domain-containing protein</fullName>
    </recommendedName>
</protein>
<keyword evidence="3" id="KW-1185">Reference proteome</keyword>
<sequence length="356" mass="40349">FTIEEFIEQRINPVVDELNGLLSAAQRLGAVRFYTKIVRELLSFQQRKTRESFSAIPRCYFARSDLLILEDLCAKDYQMPNRQEGLSLQQTESVLVELARFHALSLAYKAEHPKDFEALTASIEEGIFAATNLDCSDLSILKLLHIVSQSFKNGEDGCLYVQRLRDFVDTDAFFMRMVDLVRGSSDLSVICHGDCWTNNFLYRYGTDRKTVSDVCLVDFQLIRCGSLTLDIANLIFCCTDHALRKEHLQDLLKLYGEELAKALKKFGSYPSFCGSCEEELMDKIHAEFKKYARFGLGLAMDILPISTCSADQAPDLYVLPTEDTSNSAPELNVPPNELCRQKMREIVVDLVDNGLL</sequence>